<dbReference type="EMBL" id="CDHN01000004">
    <property type="protein sequence ID" value="CEJ92311.1"/>
    <property type="molecule type" value="Genomic_DNA"/>
</dbReference>
<organism evidence="2 3">
    <name type="scientific">[Torrubiella] hemipterigena</name>
    <dbReference type="NCBI Taxonomy" id="1531966"/>
    <lineage>
        <taxon>Eukaryota</taxon>
        <taxon>Fungi</taxon>
        <taxon>Dikarya</taxon>
        <taxon>Ascomycota</taxon>
        <taxon>Pezizomycotina</taxon>
        <taxon>Sordariomycetes</taxon>
        <taxon>Hypocreomycetidae</taxon>
        <taxon>Hypocreales</taxon>
        <taxon>Clavicipitaceae</taxon>
        <taxon>Clavicipitaceae incertae sedis</taxon>
        <taxon>'Torrubiella' clade</taxon>
    </lineage>
</organism>
<dbReference type="Pfam" id="PF01636">
    <property type="entry name" value="APH"/>
    <property type="match status" value="1"/>
</dbReference>
<gene>
    <name evidence="2" type="ORF">VHEMI07971</name>
</gene>
<dbReference type="SUPFAM" id="SSF56112">
    <property type="entry name" value="Protein kinase-like (PK-like)"/>
    <property type="match status" value="1"/>
</dbReference>
<name>A0A0A1T575_9HYPO</name>
<dbReference type="Proteomes" id="UP000039046">
    <property type="component" value="Unassembled WGS sequence"/>
</dbReference>
<dbReference type="Gene3D" id="3.90.1200.10">
    <property type="match status" value="1"/>
</dbReference>
<proteinExistence type="predicted"/>
<dbReference type="STRING" id="1531966.A0A0A1T575"/>
<dbReference type="InterPro" id="IPR011009">
    <property type="entry name" value="Kinase-like_dom_sf"/>
</dbReference>
<dbReference type="OrthoDB" id="25129at2759"/>
<reference evidence="2 3" key="1">
    <citation type="journal article" date="2015" name="Genome Announc.">
        <title>Draft Genome Sequence and Gene Annotation of the Entomopathogenic Fungus Verticillium hemipterigenum.</title>
        <authorList>
            <person name="Horn F."/>
            <person name="Habel A."/>
            <person name="Scharf D.H."/>
            <person name="Dworschak J."/>
            <person name="Brakhage A.A."/>
            <person name="Guthke R."/>
            <person name="Hertweck C."/>
            <person name="Linde J."/>
        </authorList>
    </citation>
    <scope>NUCLEOTIDE SEQUENCE [LARGE SCALE GENOMIC DNA]</scope>
</reference>
<sequence length="382" mass="43676">MDYDPDYKPDLVGLTLQQELSDTRYACNGLNRIQGTRDGNYVYRGTLRSPLDPRDGKLPERTIIIKYSDEGPQIPPARYEFELLLGNTLATKFKPSRGEITTAASPHIYHSDFEKGYQISQDVGLNPPIKYTMFADYISPDSRFTIGRQVGSWLRDFHTWSSAPEQKYLLDALPADDATRQVKWFFTFSLFLEAFDEFPELIRDHEDQVEAVLAPLTKQAFGPWDQLGSNWGLIHGDIWLGNVLPSRTGWHESASPEEPNELVVIDFELSQFWHRSFDLGQAIGDMFEKHLYRGCQDSLGVIEGLIEGYGPVDEDMAYRTAIYVGMHVINWYRRTKSKSIPLETLKNGLRAGRDFILAVEAKNKAYFLDTPLASMFRPLIEQ</sequence>
<dbReference type="InterPro" id="IPR002575">
    <property type="entry name" value="Aminoglycoside_PTrfase"/>
</dbReference>
<keyword evidence="3" id="KW-1185">Reference proteome</keyword>
<dbReference type="AlphaFoldDB" id="A0A0A1T575"/>
<feature type="domain" description="Aminoglycoside phosphotransferase" evidence="1">
    <location>
        <begin position="139"/>
        <end position="289"/>
    </location>
</feature>
<accession>A0A0A1T575</accession>
<protein>
    <recommendedName>
        <fullName evidence="1">Aminoglycoside phosphotransferase domain-containing protein</fullName>
    </recommendedName>
</protein>
<evidence type="ECO:0000313" key="2">
    <source>
        <dbReference type="EMBL" id="CEJ92311.1"/>
    </source>
</evidence>
<evidence type="ECO:0000259" key="1">
    <source>
        <dbReference type="Pfam" id="PF01636"/>
    </source>
</evidence>
<dbReference type="HOGENOM" id="CLU_059226_0_0_1"/>
<evidence type="ECO:0000313" key="3">
    <source>
        <dbReference type="Proteomes" id="UP000039046"/>
    </source>
</evidence>